<dbReference type="NCBIfam" id="NF004079">
    <property type="entry name" value="PRK05584.1"/>
    <property type="match status" value="1"/>
</dbReference>
<dbReference type="STRING" id="100884.GCA_000269565_00653"/>
<dbReference type="SUPFAM" id="SSF53167">
    <property type="entry name" value="Purine and uridine phosphorylases"/>
    <property type="match status" value="1"/>
</dbReference>
<comment type="caution">
    <text evidence="7">The sequence shown here is derived from an EMBL/GenBank/DDBJ whole genome shotgun (WGS) entry which is preliminary data.</text>
</comment>
<keyword evidence="5" id="KW-0486">Methionine biosynthesis</keyword>
<dbReference type="HOGENOM" id="CLU_031248_2_0_9"/>
<evidence type="ECO:0000313" key="8">
    <source>
        <dbReference type="Proteomes" id="UP000003157"/>
    </source>
</evidence>
<dbReference type="InterPro" id="IPR000845">
    <property type="entry name" value="Nucleoside_phosphorylase_d"/>
</dbReference>
<name>E7GFC6_9FIRM</name>
<dbReference type="PANTHER" id="PTHR46832:SF1">
    <property type="entry name" value="5'-METHYLTHIOADENOSINE_S-ADENOSYLHOMOCYSTEINE NUCLEOSIDASE"/>
    <property type="match status" value="1"/>
</dbReference>
<dbReference type="EMBL" id="ADKX01000049">
    <property type="protein sequence ID" value="EFW03187.1"/>
    <property type="molecule type" value="Genomic_DNA"/>
</dbReference>
<dbReference type="eggNOG" id="COG0775">
    <property type="taxonomic scope" value="Bacteria"/>
</dbReference>
<sequence length="229" mass="25621">MKIAIICASDDELAPFLKALENVQISEKAMLRFYESQIENVEIVTLYCGVGKVNAALATQILIDTFHVDIIINAGTAGAICNTLKLFDTVISKEIAYHDVQEDILTEFHPYLPTATFFVNNKLLDIAKIICQQNQNTYLGKIITGDSFIDKGQHEALNKNFAALCVDMESASIAHVCYVNAIDFIVIRTITDTPVLTGHQAFEQNCKKASDQTKDIVFKFINMIKKQWH</sequence>
<dbReference type="GeneID" id="78228552"/>
<dbReference type="NCBIfam" id="TIGR01704">
    <property type="entry name" value="MTA_SAH-Nsdase"/>
    <property type="match status" value="1"/>
</dbReference>
<dbReference type="GO" id="GO:0019509">
    <property type="term" value="P:L-methionine salvage from methylthioadenosine"/>
    <property type="evidence" value="ECO:0007669"/>
    <property type="project" value="UniProtKB-UniPathway"/>
</dbReference>
<dbReference type="Pfam" id="PF01048">
    <property type="entry name" value="PNP_UDP_1"/>
    <property type="match status" value="1"/>
</dbReference>
<evidence type="ECO:0000256" key="4">
    <source>
        <dbReference type="ARBA" id="ARBA00022801"/>
    </source>
</evidence>
<dbReference type="RefSeq" id="WP_008790551.1">
    <property type="nucleotide sequence ID" value="NZ_AKCB01000001.1"/>
</dbReference>
<evidence type="ECO:0000256" key="3">
    <source>
        <dbReference type="ARBA" id="ARBA00022605"/>
    </source>
</evidence>
<dbReference type="InterPro" id="IPR035994">
    <property type="entry name" value="Nucleoside_phosphorylase_sf"/>
</dbReference>
<dbReference type="GO" id="GO:0005829">
    <property type="term" value="C:cytosol"/>
    <property type="evidence" value="ECO:0007669"/>
    <property type="project" value="TreeGrafter"/>
</dbReference>
<dbReference type="GO" id="GO:0008930">
    <property type="term" value="F:methylthioadenosine nucleosidase activity"/>
    <property type="evidence" value="ECO:0007669"/>
    <property type="project" value="InterPro"/>
</dbReference>
<dbReference type="Proteomes" id="UP000003157">
    <property type="component" value="Unassembled WGS sequence"/>
</dbReference>
<evidence type="ECO:0000256" key="1">
    <source>
        <dbReference type="ARBA" id="ARBA00004945"/>
    </source>
</evidence>
<accession>E7GFC6</accession>
<dbReference type="Gene3D" id="3.40.50.1580">
    <property type="entry name" value="Nucleoside phosphorylase domain"/>
    <property type="match status" value="1"/>
</dbReference>
<evidence type="ECO:0000259" key="6">
    <source>
        <dbReference type="Pfam" id="PF01048"/>
    </source>
</evidence>
<feature type="domain" description="Nucleoside phosphorylase" evidence="6">
    <location>
        <begin position="2"/>
        <end position="221"/>
    </location>
</feature>
<dbReference type="CDD" id="cd09008">
    <property type="entry name" value="MTAN"/>
    <property type="match status" value="1"/>
</dbReference>
<dbReference type="OrthoDB" id="9792278at2"/>
<keyword evidence="8" id="KW-1185">Reference proteome</keyword>
<gene>
    <name evidence="7" type="ORF">HMPREF9488_03469</name>
</gene>
<keyword evidence="4" id="KW-0378">Hydrolase</keyword>
<dbReference type="GO" id="GO:0019284">
    <property type="term" value="P:L-methionine salvage from S-adenosylmethionine"/>
    <property type="evidence" value="ECO:0007669"/>
    <property type="project" value="TreeGrafter"/>
</dbReference>
<dbReference type="EC" id="3.2.2.9" evidence="2"/>
<organism evidence="7 8">
    <name type="scientific">Coprobacillus cateniformis</name>
    <dbReference type="NCBI Taxonomy" id="100884"/>
    <lineage>
        <taxon>Bacteria</taxon>
        <taxon>Bacillati</taxon>
        <taxon>Bacillota</taxon>
        <taxon>Erysipelotrichia</taxon>
        <taxon>Erysipelotrichales</taxon>
        <taxon>Coprobacillaceae</taxon>
        <taxon>Coprobacillus</taxon>
    </lineage>
</organism>
<dbReference type="PANTHER" id="PTHR46832">
    <property type="entry name" value="5'-METHYLTHIOADENOSINE/S-ADENOSYLHOMOCYSTEINE NUCLEOSIDASE"/>
    <property type="match status" value="1"/>
</dbReference>
<dbReference type="UniPathway" id="UPA00904">
    <property type="reaction ID" value="UER00871"/>
</dbReference>
<evidence type="ECO:0000256" key="2">
    <source>
        <dbReference type="ARBA" id="ARBA00011974"/>
    </source>
</evidence>
<evidence type="ECO:0000313" key="7">
    <source>
        <dbReference type="EMBL" id="EFW03187.1"/>
    </source>
</evidence>
<dbReference type="GO" id="GO:0009164">
    <property type="term" value="P:nucleoside catabolic process"/>
    <property type="evidence" value="ECO:0007669"/>
    <property type="project" value="InterPro"/>
</dbReference>
<keyword evidence="3" id="KW-0028">Amino-acid biosynthesis</keyword>
<reference evidence="7 8" key="1">
    <citation type="submission" date="2010-12" db="EMBL/GenBank/DDBJ databases">
        <title>The Genome Sequence of Coprobacillus sp. strain 29_1.</title>
        <authorList>
            <consortium name="The Broad Institute Genome Sequencing Platform"/>
            <person name="Earl A."/>
            <person name="Ward D."/>
            <person name="Feldgarden M."/>
            <person name="Gevers D."/>
            <person name="Daigneault M."/>
            <person name="Sibley C.D."/>
            <person name="White A."/>
            <person name="Strauss J."/>
            <person name="Allen-Vercoe E."/>
            <person name="Young S.K."/>
            <person name="Zeng Q."/>
            <person name="Gargeya S."/>
            <person name="Fitzgerald M."/>
            <person name="Haas B."/>
            <person name="Abouelleil A."/>
            <person name="Alvarado L."/>
            <person name="Arachchi H.M."/>
            <person name="Berlin A."/>
            <person name="Brown A."/>
            <person name="Chapman S.B."/>
            <person name="Chen Z."/>
            <person name="Dunbar C."/>
            <person name="Freedman E."/>
            <person name="Gearin G."/>
            <person name="Gellesch M."/>
            <person name="Goldberg J."/>
            <person name="Griggs A."/>
            <person name="Gujja S."/>
            <person name="Heilman E."/>
            <person name="Heiman D."/>
            <person name="Howarth C."/>
            <person name="Larson L."/>
            <person name="Lui A."/>
            <person name="MacDonald P.J.P."/>
            <person name="Mehta T."/>
            <person name="Montmayeur A."/>
            <person name="Murphy C."/>
            <person name="Neiman D."/>
            <person name="Pearson M."/>
            <person name="Priest M."/>
            <person name="Roberts A."/>
            <person name="Saif S."/>
            <person name="Shea T."/>
            <person name="Shenoy N."/>
            <person name="Sisk P."/>
            <person name="Stolte C."/>
            <person name="Sykes S."/>
            <person name="White J."/>
            <person name="Yandava C."/>
            <person name="Nusbaum C."/>
            <person name="Birren B."/>
        </authorList>
    </citation>
    <scope>NUCLEOTIDE SEQUENCE [LARGE SCALE GENOMIC DNA]</scope>
    <source>
        <strain evidence="7 8">29_1</strain>
    </source>
</reference>
<comment type="pathway">
    <text evidence="1">Amino-acid biosynthesis; L-methionine biosynthesis via salvage pathway; S-methyl-5-thio-alpha-D-ribose 1-phosphate from S-methyl-5'-thioadenosine (hydrolase route): step 1/2.</text>
</comment>
<proteinExistence type="predicted"/>
<evidence type="ECO:0000256" key="5">
    <source>
        <dbReference type="ARBA" id="ARBA00023167"/>
    </source>
</evidence>
<dbReference type="InterPro" id="IPR010049">
    <property type="entry name" value="MTA_SAH_Nsdase"/>
</dbReference>
<dbReference type="GO" id="GO:0008782">
    <property type="term" value="F:adenosylhomocysteine nucleosidase activity"/>
    <property type="evidence" value="ECO:0007669"/>
    <property type="project" value="UniProtKB-EC"/>
</dbReference>
<dbReference type="AlphaFoldDB" id="E7GFC6"/>
<protein>
    <recommendedName>
        <fullName evidence="2">adenosylhomocysteine nucleosidase</fullName>
        <ecNumber evidence="2">3.2.2.9</ecNumber>
    </recommendedName>
</protein>